<protein>
    <submittedName>
        <fullName evidence="1">15965_t:CDS:1</fullName>
    </submittedName>
</protein>
<accession>A0A9N8YKN5</accession>
<evidence type="ECO:0000313" key="2">
    <source>
        <dbReference type="Proteomes" id="UP000789375"/>
    </source>
</evidence>
<organism evidence="1 2">
    <name type="scientific">Funneliformis mosseae</name>
    <name type="common">Endomycorrhizal fungus</name>
    <name type="synonym">Glomus mosseae</name>
    <dbReference type="NCBI Taxonomy" id="27381"/>
    <lineage>
        <taxon>Eukaryota</taxon>
        <taxon>Fungi</taxon>
        <taxon>Fungi incertae sedis</taxon>
        <taxon>Mucoromycota</taxon>
        <taxon>Glomeromycotina</taxon>
        <taxon>Glomeromycetes</taxon>
        <taxon>Glomerales</taxon>
        <taxon>Glomeraceae</taxon>
        <taxon>Funneliformis</taxon>
    </lineage>
</organism>
<dbReference type="EMBL" id="CAJVPP010000015">
    <property type="protein sequence ID" value="CAG8435011.1"/>
    <property type="molecule type" value="Genomic_DNA"/>
</dbReference>
<name>A0A9N8YKN5_FUNMO</name>
<comment type="caution">
    <text evidence="1">The sequence shown here is derived from an EMBL/GenBank/DDBJ whole genome shotgun (WGS) entry which is preliminary data.</text>
</comment>
<gene>
    <name evidence="1" type="ORF">FMOSSE_LOCUS188</name>
</gene>
<dbReference type="AlphaFoldDB" id="A0A9N8YKN5"/>
<feature type="non-terminal residue" evidence="1">
    <location>
        <position position="69"/>
    </location>
</feature>
<sequence length="69" mass="7835">VTTSKNLTLGIDPWTSLLEYLLKTAINLWKNQDGGRLSADILLIQLGLYRNHDYLFNDPYVKGINTPTN</sequence>
<keyword evidence="2" id="KW-1185">Reference proteome</keyword>
<evidence type="ECO:0000313" key="1">
    <source>
        <dbReference type="EMBL" id="CAG8435011.1"/>
    </source>
</evidence>
<proteinExistence type="predicted"/>
<dbReference type="Proteomes" id="UP000789375">
    <property type="component" value="Unassembled WGS sequence"/>
</dbReference>
<reference evidence="1" key="1">
    <citation type="submission" date="2021-06" db="EMBL/GenBank/DDBJ databases">
        <authorList>
            <person name="Kallberg Y."/>
            <person name="Tangrot J."/>
            <person name="Rosling A."/>
        </authorList>
    </citation>
    <scope>NUCLEOTIDE SEQUENCE</scope>
    <source>
        <strain evidence="1">87-6 pot B 2015</strain>
    </source>
</reference>